<evidence type="ECO:0000256" key="3">
    <source>
        <dbReference type="ARBA" id="ARBA00023163"/>
    </source>
</evidence>
<evidence type="ECO:0000313" key="7">
    <source>
        <dbReference type="Proteomes" id="UP001420932"/>
    </source>
</evidence>
<feature type="region of interest" description="Disordered" evidence="5">
    <location>
        <begin position="43"/>
        <end position="69"/>
    </location>
</feature>
<evidence type="ECO:0000256" key="4">
    <source>
        <dbReference type="ARBA" id="ARBA00023242"/>
    </source>
</evidence>
<sequence>MGANSVQSLLHSLDLKDMALGNKGTPSNYGSLWNKVLAAQSLKRRQERKQKGKKKVLQGQGSRRNVSGVHGRVRALKKLVPNGKSMGFDGLLMDTAQYIMSLEMQVKVMKIMVNVLSSEGSSGN</sequence>
<dbReference type="PANTHER" id="PTHR33124:SF39">
    <property type="entry name" value="TRANSCRIPTION FACTOR UPBEAT1"/>
    <property type="match status" value="1"/>
</dbReference>
<comment type="subcellular location">
    <subcellularLocation>
        <location evidence="1">Nucleus</location>
    </subcellularLocation>
</comment>
<dbReference type="CDD" id="cd11444">
    <property type="entry name" value="bHLH_AtIBH1_like"/>
    <property type="match status" value="1"/>
</dbReference>
<keyword evidence="4" id="KW-0539">Nucleus</keyword>
<evidence type="ECO:0000256" key="1">
    <source>
        <dbReference type="ARBA" id="ARBA00004123"/>
    </source>
</evidence>
<evidence type="ECO:0000256" key="2">
    <source>
        <dbReference type="ARBA" id="ARBA00023015"/>
    </source>
</evidence>
<dbReference type="PANTHER" id="PTHR33124">
    <property type="entry name" value="TRANSCRIPTION FACTOR IBH1-LIKE 1"/>
    <property type="match status" value="1"/>
</dbReference>
<reference evidence="6 7" key="1">
    <citation type="submission" date="2024-01" db="EMBL/GenBank/DDBJ databases">
        <title>Genome assemblies of Stephania.</title>
        <authorList>
            <person name="Yang L."/>
        </authorList>
    </citation>
    <scope>NUCLEOTIDE SEQUENCE [LARGE SCALE GENOMIC DNA]</scope>
    <source>
        <strain evidence="6">YNDBR</strain>
        <tissue evidence="6">Leaf</tissue>
    </source>
</reference>
<dbReference type="EMBL" id="JBBNAF010000013">
    <property type="protein sequence ID" value="KAK9086262.1"/>
    <property type="molecule type" value="Genomic_DNA"/>
</dbReference>
<dbReference type="Proteomes" id="UP001420932">
    <property type="component" value="Unassembled WGS sequence"/>
</dbReference>
<organism evidence="6 7">
    <name type="scientific">Stephania yunnanensis</name>
    <dbReference type="NCBI Taxonomy" id="152371"/>
    <lineage>
        <taxon>Eukaryota</taxon>
        <taxon>Viridiplantae</taxon>
        <taxon>Streptophyta</taxon>
        <taxon>Embryophyta</taxon>
        <taxon>Tracheophyta</taxon>
        <taxon>Spermatophyta</taxon>
        <taxon>Magnoliopsida</taxon>
        <taxon>Ranunculales</taxon>
        <taxon>Menispermaceae</taxon>
        <taxon>Menispermoideae</taxon>
        <taxon>Cissampelideae</taxon>
        <taxon>Stephania</taxon>
    </lineage>
</organism>
<evidence type="ECO:0000313" key="6">
    <source>
        <dbReference type="EMBL" id="KAK9086262.1"/>
    </source>
</evidence>
<feature type="compositionally biased region" description="Basic residues" evidence="5">
    <location>
        <begin position="43"/>
        <end position="56"/>
    </location>
</feature>
<name>A0AAP0HIR0_9MAGN</name>
<comment type="caution">
    <text evidence="6">The sequence shown here is derived from an EMBL/GenBank/DDBJ whole genome shotgun (WGS) entry which is preliminary data.</text>
</comment>
<keyword evidence="3" id="KW-0804">Transcription</keyword>
<gene>
    <name evidence="6" type="ORF">Syun_028656</name>
</gene>
<protein>
    <submittedName>
        <fullName evidence="6">Uncharacterized protein</fullName>
    </submittedName>
</protein>
<evidence type="ECO:0000256" key="5">
    <source>
        <dbReference type="SAM" id="MobiDB-lite"/>
    </source>
</evidence>
<accession>A0AAP0HIR0</accession>
<keyword evidence="2" id="KW-0805">Transcription regulation</keyword>
<keyword evidence="7" id="KW-1185">Reference proteome</keyword>
<dbReference type="GO" id="GO:0005634">
    <property type="term" value="C:nucleus"/>
    <property type="evidence" value="ECO:0007669"/>
    <property type="project" value="UniProtKB-SubCell"/>
</dbReference>
<dbReference type="AlphaFoldDB" id="A0AAP0HIR0"/>
<dbReference type="InterPro" id="IPR044660">
    <property type="entry name" value="IBH1-like"/>
</dbReference>
<dbReference type="GO" id="GO:0006355">
    <property type="term" value="P:regulation of DNA-templated transcription"/>
    <property type="evidence" value="ECO:0007669"/>
    <property type="project" value="InterPro"/>
</dbReference>
<proteinExistence type="predicted"/>
<dbReference type="InterPro" id="IPR044549">
    <property type="entry name" value="bHLH_AtIBH1-like"/>
</dbReference>